<proteinExistence type="predicted"/>
<keyword evidence="5" id="KW-1185">Reference proteome</keyword>
<dbReference type="PROSITE" id="PS51375">
    <property type="entry name" value="PPR"/>
    <property type="match status" value="2"/>
</dbReference>
<dbReference type="EMBL" id="CAJNNV010033408">
    <property type="protein sequence ID" value="CAE8643641.1"/>
    <property type="molecule type" value="Genomic_DNA"/>
</dbReference>
<feature type="repeat" description="PPR" evidence="2">
    <location>
        <begin position="104"/>
        <end position="138"/>
    </location>
</feature>
<dbReference type="Proteomes" id="UP000654075">
    <property type="component" value="Unassembled WGS sequence"/>
</dbReference>
<name>A0A813HYM4_POLGL</name>
<comment type="caution">
    <text evidence="4">The sequence shown here is derived from an EMBL/GenBank/DDBJ whole genome shotgun (WGS) entry which is preliminary data.</text>
</comment>
<dbReference type="AlphaFoldDB" id="A0A813HYM4"/>
<sequence length="347" mass="38274">MGQDASSEQPGWQDGPSGHRWEGSADDAQNVGGYGLLQSSSSYDPEYERHALGRAGSHATATAATSQGLQQHRYSARLASLSGHRWAVALRLLDEMRHNHVQADITDYNSALRVCAQWQQWAEALGLLIDMCRAGIRPDASTYSMVLSAKGFGHQWAAGVQLLEEMRRQDLEPELLAYNSVLRVCKGQHWAVTLHLLREMQQHGVQPDIETFKAAVTTCARGRQWSMAMELLDMRQHVQLAHGILPDVSMYSSSSNNNTIDNNNSNSNNNNSNNDSNSNRLPDACTYNEALGACNAKGWEATLQILTEMWKSNVRPDPGTYRSILGACLTMGNWAVALQVWAGMCQG</sequence>
<organism evidence="4 5">
    <name type="scientific">Polarella glacialis</name>
    <name type="common">Dinoflagellate</name>
    <dbReference type="NCBI Taxonomy" id="89957"/>
    <lineage>
        <taxon>Eukaryota</taxon>
        <taxon>Sar</taxon>
        <taxon>Alveolata</taxon>
        <taxon>Dinophyceae</taxon>
        <taxon>Suessiales</taxon>
        <taxon>Suessiaceae</taxon>
        <taxon>Polarella</taxon>
    </lineage>
</organism>
<feature type="compositionally biased region" description="Polar residues" evidence="3">
    <location>
        <begin position="1"/>
        <end position="10"/>
    </location>
</feature>
<protein>
    <recommendedName>
        <fullName evidence="6">Pentacotripeptide-repeat region of PRORP domain-containing protein</fullName>
    </recommendedName>
</protein>
<evidence type="ECO:0000313" key="4">
    <source>
        <dbReference type="EMBL" id="CAE8643641.1"/>
    </source>
</evidence>
<dbReference type="Pfam" id="PF13812">
    <property type="entry name" value="PPR_3"/>
    <property type="match status" value="2"/>
</dbReference>
<dbReference type="InterPro" id="IPR011990">
    <property type="entry name" value="TPR-like_helical_dom_sf"/>
</dbReference>
<feature type="region of interest" description="Disordered" evidence="3">
    <location>
        <begin position="1"/>
        <end position="28"/>
    </location>
</feature>
<gene>
    <name evidence="4" type="ORF">PGLA1383_LOCUS57962</name>
</gene>
<dbReference type="Gene3D" id="1.25.40.10">
    <property type="entry name" value="Tetratricopeptide repeat domain"/>
    <property type="match status" value="2"/>
</dbReference>
<dbReference type="InterPro" id="IPR002885">
    <property type="entry name" value="PPR_rpt"/>
</dbReference>
<dbReference type="NCBIfam" id="TIGR00756">
    <property type="entry name" value="PPR"/>
    <property type="match status" value="1"/>
</dbReference>
<evidence type="ECO:0000313" key="5">
    <source>
        <dbReference type="Proteomes" id="UP000654075"/>
    </source>
</evidence>
<dbReference type="OrthoDB" id="440666at2759"/>
<evidence type="ECO:0000256" key="3">
    <source>
        <dbReference type="SAM" id="MobiDB-lite"/>
    </source>
</evidence>
<dbReference type="PANTHER" id="PTHR47447:SF17">
    <property type="entry name" value="OS12G0638900 PROTEIN"/>
    <property type="match status" value="1"/>
</dbReference>
<feature type="non-terminal residue" evidence="4">
    <location>
        <position position="347"/>
    </location>
</feature>
<accession>A0A813HYM4</accession>
<reference evidence="4" key="1">
    <citation type="submission" date="2021-02" db="EMBL/GenBank/DDBJ databases">
        <authorList>
            <person name="Dougan E. K."/>
            <person name="Rhodes N."/>
            <person name="Thang M."/>
            <person name="Chan C."/>
        </authorList>
    </citation>
    <scope>NUCLEOTIDE SEQUENCE</scope>
</reference>
<evidence type="ECO:0000256" key="2">
    <source>
        <dbReference type="PROSITE-ProRule" id="PRU00708"/>
    </source>
</evidence>
<feature type="repeat" description="PPR" evidence="2">
    <location>
        <begin position="139"/>
        <end position="173"/>
    </location>
</feature>
<feature type="region of interest" description="Disordered" evidence="3">
    <location>
        <begin position="255"/>
        <end position="280"/>
    </location>
</feature>
<keyword evidence="1" id="KW-0677">Repeat</keyword>
<evidence type="ECO:0008006" key="6">
    <source>
        <dbReference type="Google" id="ProtNLM"/>
    </source>
</evidence>
<dbReference type="PANTHER" id="PTHR47447">
    <property type="entry name" value="OS03G0856100 PROTEIN"/>
    <property type="match status" value="1"/>
</dbReference>
<evidence type="ECO:0000256" key="1">
    <source>
        <dbReference type="ARBA" id="ARBA00022737"/>
    </source>
</evidence>
<feature type="compositionally biased region" description="Low complexity" evidence="3">
    <location>
        <begin position="255"/>
        <end position="279"/>
    </location>
</feature>